<reference evidence="2" key="1">
    <citation type="submission" date="2021-03" db="EMBL/GenBank/DDBJ databases">
        <title>Genome sequence of Bifidobacterium asteroides strain wkB204 isolated from a honey bee gut.</title>
        <authorList>
            <person name="Motta E.V.S."/>
            <person name="Kwong W.K."/>
            <person name="Moran N.A."/>
        </authorList>
    </citation>
    <scope>NUCLEOTIDE SEQUENCE</scope>
    <source>
        <strain evidence="2">WkB204</strain>
    </source>
</reference>
<feature type="region of interest" description="Disordered" evidence="1">
    <location>
        <begin position="72"/>
        <end position="95"/>
    </location>
</feature>
<sequence length="95" mass="10075">MVGLSAEFVAEVFCEFAKVILTFWPSMPANARPCRQNHAISVIRLSLVAGQHPMLSALVAAINQSLGTTLEQAGDQGGDGCRQNAEEKPGRPGPL</sequence>
<protein>
    <submittedName>
        <fullName evidence="2">Uncharacterized protein</fullName>
    </submittedName>
</protein>
<name>A0ABS3IUA8_9BIFI</name>
<evidence type="ECO:0000313" key="3">
    <source>
        <dbReference type="Proteomes" id="UP000664299"/>
    </source>
</evidence>
<gene>
    <name evidence="2" type="ORF">J1F30_06180</name>
</gene>
<organism evidence="2 3">
    <name type="scientific">Bifidobacterium asteroides</name>
    <dbReference type="NCBI Taxonomy" id="1684"/>
    <lineage>
        <taxon>Bacteria</taxon>
        <taxon>Bacillati</taxon>
        <taxon>Actinomycetota</taxon>
        <taxon>Actinomycetes</taxon>
        <taxon>Bifidobacteriales</taxon>
        <taxon>Bifidobacteriaceae</taxon>
        <taxon>Bifidobacterium</taxon>
    </lineage>
</organism>
<feature type="compositionally biased region" description="Basic and acidic residues" evidence="1">
    <location>
        <begin position="84"/>
        <end position="95"/>
    </location>
</feature>
<dbReference type="Proteomes" id="UP000664299">
    <property type="component" value="Unassembled WGS sequence"/>
</dbReference>
<comment type="caution">
    <text evidence="2">The sequence shown here is derived from an EMBL/GenBank/DDBJ whole genome shotgun (WGS) entry which is preliminary data.</text>
</comment>
<evidence type="ECO:0000256" key="1">
    <source>
        <dbReference type="SAM" id="MobiDB-lite"/>
    </source>
</evidence>
<evidence type="ECO:0000313" key="2">
    <source>
        <dbReference type="EMBL" id="MBO0623952.1"/>
    </source>
</evidence>
<proteinExistence type="predicted"/>
<dbReference type="EMBL" id="JAFMNU010000014">
    <property type="protein sequence ID" value="MBO0623952.1"/>
    <property type="molecule type" value="Genomic_DNA"/>
</dbReference>
<keyword evidence="3" id="KW-1185">Reference proteome</keyword>
<accession>A0ABS3IUA8</accession>